<reference evidence="2" key="3">
    <citation type="submission" date="2025-09" db="UniProtKB">
        <authorList>
            <consortium name="Ensembl"/>
        </authorList>
    </citation>
    <scope>IDENTIFICATION</scope>
</reference>
<evidence type="ECO:0000256" key="1">
    <source>
        <dbReference type="SAM" id="MobiDB-lite"/>
    </source>
</evidence>
<dbReference type="GO" id="GO:0090660">
    <property type="term" value="P:cerebrospinal fluid circulation"/>
    <property type="evidence" value="ECO:0007669"/>
    <property type="project" value="Ensembl"/>
</dbReference>
<protein>
    <submittedName>
        <fullName evidence="2">Cilia and flagella associated protein 54</fullName>
    </submittedName>
</protein>
<dbReference type="PANTHER" id="PTHR33487:SF1">
    <property type="entry name" value="CILIA- AND FLAGELLA-ASSOCIATED PROTEIN 54"/>
    <property type="match status" value="1"/>
</dbReference>
<dbReference type="GO" id="GO:0005576">
    <property type="term" value="C:extracellular region"/>
    <property type="evidence" value="ECO:0007669"/>
    <property type="project" value="GOC"/>
</dbReference>
<dbReference type="EMBL" id="ADFV01186896">
    <property type="status" value="NOT_ANNOTATED_CDS"/>
    <property type="molecule type" value="Genomic_DNA"/>
</dbReference>
<gene>
    <name evidence="2" type="primary">CFAP54</name>
</gene>
<keyword evidence="3" id="KW-1185">Reference proteome</keyword>
<dbReference type="FunCoup" id="G1R1U8">
    <property type="interactions" value="41"/>
</dbReference>
<dbReference type="InterPro" id="IPR027912">
    <property type="entry name" value="CFAP54"/>
</dbReference>
<dbReference type="EMBL" id="ADFV01186899">
    <property type="status" value="NOT_ANNOTATED_CDS"/>
    <property type="molecule type" value="Genomic_DNA"/>
</dbReference>
<dbReference type="EMBL" id="ADFV01186894">
    <property type="status" value="NOT_ANNOTATED_CDS"/>
    <property type="molecule type" value="Genomic_DNA"/>
</dbReference>
<dbReference type="eggNOG" id="ENOG502QVDY">
    <property type="taxonomic scope" value="Eukaryota"/>
</dbReference>
<dbReference type="OMA" id="FTELNIM"/>
<proteinExistence type="predicted"/>
<reference evidence="2" key="2">
    <citation type="submission" date="2025-08" db="UniProtKB">
        <authorList>
            <consortium name="Ensembl"/>
        </authorList>
    </citation>
    <scope>IDENTIFICATION</scope>
</reference>
<feature type="region of interest" description="Disordered" evidence="1">
    <location>
        <begin position="1"/>
        <end position="46"/>
    </location>
</feature>
<dbReference type="Proteomes" id="UP000001073">
    <property type="component" value="Chromosome 10"/>
</dbReference>
<feature type="region of interest" description="Disordered" evidence="1">
    <location>
        <begin position="1248"/>
        <end position="1267"/>
    </location>
</feature>
<dbReference type="EMBL" id="ADFV01186898">
    <property type="status" value="NOT_ANNOTATED_CDS"/>
    <property type="molecule type" value="Genomic_DNA"/>
</dbReference>
<dbReference type="GO" id="GO:0120197">
    <property type="term" value="P:mucociliary clearance"/>
    <property type="evidence" value="ECO:0007669"/>
    <property type="project" value="Ensembl"/>
</dbReference>
<sequence length="3019" mass="342756">MAAQGDPSSSPSDDSAASGSLLDLPPTSTATSRSPPESKGSSRSSLLQWTCPEDSLPLAVFYGPLDAKNPLLASCEKEIQELLGFMRKKKALATTEEEKNEFRRRCATSLFNIWTKYAPRLPADYYNEKLLKVGDSLCQMKEYKLALLQCYGRYLQQFNTNFDENKVDVTQFKATFFPKGFKDKTAGLTFHALSGKNMCNYQLVCGSDENLKNKESVVQCLHILSSLRLIMQVALPQEHLCWIIFNGTIYIYTICRKLMVIGQSSKALEYLLWASMCMESLVPLLSLRYLTWRTTLYTAVCQCCYDCHAGIHGEAFARRALAKIDELRQLELMSSSKSQEESRRYFREATVKMAVMIFKRGVFESRRKNKAVFRPKIRINLREVQTLSWPRTVTERLLDEMFDSTASRFLAVLEALSDSNRRILQTGPLVTDEVEIHDVVSELFMAGKELLIMSNIGADGMLDFPKTSLLELIIGKKDVISVDAAVKFIKLAFTYEEWSLFESSAAHLIYFLQRQDDPESKKAEKDLTLLIAMEPLINVKRNKGLIFPLENYKEGQSAQIYLKKIAVHDTCLKTCGYSEDIFYLAATLYVCVCTAPQDVQPDKEIVVDTIMFLWQKCKLGIQRLNISRNDYAKFTQKIRTNKWIYLLWQINEVIHCYKMEDIDIVVVAEVTLRLSEILESLGSPGRRFKQSLDIPLREGTNKFPGAPKGITEILPILQKNPVEQLLFAYKLLDRAIGGINLNCMLTSLPNGSSVIDHCYAKHTHHIDGDTYKPLASNSFMMDLHLELIQAQHRIAVVLLDKLQVLQTPTVSKDISTKGPEKLKQSGSTDCFTELNMMNKIKKNTLSKAIYLMQKALLIFEKDATSTSSWELLMEAYSLIQRMEVEQNALYSYQKYLESSKRKKSRVPPPPILLSRTHCSVTLKPAPFTSEVKVSWYCILGCKAEGSYGKVRLNNNHLPNSGEAIPADGKSIFEVKGLETNEKYVFAVAAYSNNGKLVGGAIGETTKPILVYPPLSTITARMFLTQVAYQVGNYELAKKVFSPVWDYFVASPLQDEQSVICLSNIVTITQRRLHSDILAETSSILLYLFLRNIFVTSDIKIKEENLFCDNIKGNEIFPSQQIARLIECERVLVALELSNFLNDSSYALQAVTQCYGLLAPIIYHNIVLVPVVQILIKCIVVLQGLPSIVCSKKHTASFESIQHMIACCIFYITKILRSWKEYDLAVMIINYGKKMLDITPGCKSLFDGSNEQEEMPEEDSSKKSLKTKKPQQILLPEKINEQLALLETHLLKLTKQYVTSELSGGEDPIFLYPVVLNWSVKGAVKEVMKFKQKPRFLEFFTQVMLKCMNEEKFHLMVEVTTPVHDFLKRRNESLLGLIKVKCKDSALNKKANKSLKFKAAVMEIGRSAEMQQRIRSKKKETLRDFIFKNPAVSEMVAHESFRSCDPNIFSLYNSGTVLPTRKLTVENYKAMLDFLLTAKKRKANLPSDAEEFSTFINSIMSDENMSKTQTVYDSDSQSGSSAKEKDRGANLCVMDHFMKIFLYCRRAMVLAHRGGYWTLLQNCCRALWNFTQELQILLKQAVDLDKTFPISQDGFLCTSVLPFYLGAELLIDMLIQLQDTNSIKPIEDKGEFSVPSCYGNIKNDNGGSSLTFEHPLDDVNVVDLKWIHDFVLKSLEVLYQVEKWETLVSLAIQFNTVSHERYTEQVTPLLVYAQRQLLLRIHKFKGPDITQQPCARYEAEYGEKITCRNFIGKQLKINSSTIEETSNCTDLLKMLISSEYSRAKALVCVPVDVTDTLRCFRETLEKSKYHNRSIRHSRKLLSLFLAQTQDVLQASNQRSLKVQALHSLGSLLIFAEKKRAAFKCWCQALDDIFRKPDVLHTWKEFGPSLTNVTNSHSPPGFKDYSEEFLSRVGVWGCLQGAVISAKIAQFIKSLNVEKKTDCCILSALLFQGLLRTTLPHPKAERCYAQYEITQLLPGIELFSDRYRADICSVIASLYYIIRELHFVRQNLIVLPLLALYQYFVSGICQDIIRNLEARILKIEVLIDLRFFSEAFYEISQIFYGKNMPCSIPAGYKATGKMKIFQSFDSGKPLTSKENMQAIDQLRNKGLPAVLVTIGQPHLLNKFNFVKAYFFLSVAATINCVPENKFKTVITNRSKPNLPNLKEIYSKDDGSSFYNLTKLKDEITLSMLKSMLLMEAEDRLNFLLSEVEQKTLSQCSAGELEIVVEARLQLAAVALQRHRAAYSAAIVFSTLKLLQDSKLFKKKVVQDDTENPVSPGTSATENKDDNEFLDPISLNAREYFNIHLWLRCRLALVTAFVAQIHGIGIVKEGDMTDCLSLINEVCMEAKSAGDAELQAEFLTQAVILGLQEKHLKADIIIKLQDIIHLLEGNEFISPQSRLTLARSLVLLDDLTKAEKFKESPFSKTGKLNLLTWAHSILTEQMLTFGETIEFHSSNTKYANPLQPLKNIYLPHVMLLAKIKMRIGHTVAKQVYYKNKRKDPSKWLPALHLFDVALKLCRTTAVEEHEVEAEILFQKGKIERQILMEEKSPSFQLESLYEAIQLSLKNDQNSGLIRDSYLEMALLYFHLKKPKIKISGSPLTLKPPLRRSSSVKETSANTFEVYSSLAWIAIRAAAQVSEAVLAINLLIGKKNTRTHKVNQVALPNIPEFAALDLLSSYTDYLLDNYQVLFQTSCTFLYQNDDACDSTDGRKKTQTKVDITWILLLRYYIHLQRINNLSKLLASATPVSGISLPDDTLLTSLYNSELILRQKEVHFFLKKFLQLYSSSCIDEFPKELLCQLENPPLSEKDLRESSAKLYRDSSVQSILSFKPVSSSSYVDITPIEMVTQASNKELCFQWYIPPLDRPPKETEPMVLLLYAYNLKPLKISDVRHSTYNSIRVGSLWIPLNRIISIHEKLSNLAQIAELSLPAAPEITSNENIYEIEVEEESVDNEMEDMIIQCCSEIASLFLNDKEPTPLSEVPFDISLPSIFNLERLFDLANGCILSGGSLFNWIVSIIP</sequence>
<name>G1R1U8_NOMLE</name>
<dbReference type="EMBL" id="ADFV01186897">
    <property type="status" value="NOT_ANNOTATED_CDS"/>
    <property type="molecule type" value="Genomic_DNA"/>
</dbReference>
<feature type="compositionally biased region" description="Low complexity" evidence="1">
    <location>
        <begin position="1"/>
        <end position="45"/>
    </location>
</feature>
<dbReference type="EMBL" id="ADFV01186900">
    <property type="status" value="NOT_ANNOTATED_CDS"/>
    <property type="molecule type" value="Genomic_DNA"/>
</dbReference>
<dbReference type="GO" id="GO:0051649">
    <property type="term" value="P:establishment of localization in cell"/>
    <property type="evidence" value="ECO:0007669"/>
    <property type="project" value="Ensembl"/>
</dbReference>
<dbReference type="Ensembl" id="ENSNLET00000007526.3">
    <property type="protein sequence ID" value="ENSNLEP00000007170.3"/>
    <property type="gene ID" value="ENSNLEG00000005915.3"/>
</dbReference>
<dbReference type="GeneTree" id="ENSGT00940000162446"/>
<dbReference type="InParanoid" id="G1R1U8"/>
<reference evidence="2 3" key="1">
    <citation type="submission" date="2012-10" db="EMBL/GenBank/DDBJ databases">
        <authorList>
            <consortium name="Gibbon Genome Sequencing Consortium"/>
        </authorList>
    </citation>
    <scope>NUCLEOTIDE SEQUENCE [LARGE SCALE GENOMIC DNA]</scope>
</reference>
<dbReference type="Pfam" id="PF14858">
    <property type="entry name" value="CFAP54_N"/>
    <property type="match status" value="1"/>
</dbReference>
<organism evidence="2 3">
    <name type="scientific">Nomascus leucogenys</name>
    <name type="common">Northern white-cheeked gibbon</name>
    <name type="synonym">Hylobates leucogenys</name>
    <dbReference type="NCBI Taxonomy" id="61853"/>
    <lineage>
        <taxon>Eukaryota</taxon>
        <taxon>Metazoa</taxon>
        <taxon>Chordata</taxon>
        <taxon>Craniata</taxon>
        <taxon>Vertebrata</taxon>
        <taxon>Euteleostomi</taxon>
        <taxon>Mammalia</taxon>
        <taxon>Eutheria</taxon>
        <taxon>Euarchontoglires</taxon>
        <taxon>Primates</taxon>
        <taxon>Haplorrhini</taxon>
        <taxon>Catarrhini</taxon>
        <taxon>Hylobatidae</taxon>
        <taxon>Nomascus</taxon>
    </lineage>
</organism>
<dbReference type="EMBL" id="ADFV01186895">
    <property type="status" value="NOT_ANNOTATED_CDS"/>
    <property type="molecule type" value="Genomic_DNA"/>
</dbReference>
<dbReference type="EMBL" id="ADFV01186892">
    <property type="status" value="NOT_ANNOTATED_CDS"/>
    <property type="molecule type" value="Genomic_DNA"/>
</dbReference>
<dbReference type="EMBL" id="ADFV01186893">
    <property type="status" value="NOT_ANNOTATED_CDS"/>
    <property type="molecule type" value="Genomic_DNA"/>
</dbReference>
<accession>G1R1U8</accession>
<evidence type="ECO:0000313" key="3">
    <source>
        <dbReference type="Proteomes" id="UP000001073"/>
    </source>
</evidence>
<evidence type="ECO:0000313" key="2">
    <source>
        <dbReference type="Ensembl" id="ENSNLEP00000007170.3"/>
    </source>
</evidence>
<dbReference type="PANTHER" id="PTHR33487">
    <property type="entry name" value="CILIA- AND FLAGELLA-ASSOCIATED PROTEIN 54"/>
    <property type="match status" value="1"/>
</dbReference>
<dbReference type="EMBL" id="ADFV01186901">
    <property type="status" value="NOT_ANNOTATED_CDS"/>
    <property type="molecule type" value="Genomic_DNA"/>
</dbReference>
<dbReference type="HOGENOM" id="CLU_007703_0_0_1"/>
<dbReference type="GO" id="GO:0120316">
    <property type="term" value="P:sperm flagellum assembly"/>
    <property type="evidence" value="ECO:0007669"/>
    <property type="project" value="Ensembl"/>
</dbReference>
<dbReference type="STRING" id="61853.ENSNLEP00000007170"/>